<feature type="domain" description="Thiolase C-terminal" evidence="9">
    <location>
        <begin position="262"/>
        <end position="382"/>
    </location>
</feature>
<feature type="active site" description="Proton acceptor" evidence="6">
    <location>
        <position position="370"/>
    </location>
</feature>
<dbReference type="Pfam" id="PF02803">
    <property type="entry name" value="Thiolase_C"/>
    <property type="match status" value="1"/>
</dbReference>
<evidence type="ECO:0000256" key="6">
    <source>
        <dbReference type="PIRSR" id="PIRSR000429-1"/>
    </source>
</evidence>
<dbReference type="InterPro" id="IPR016039">
    <property type="entry name" value="Thiolase-like"/>
</dbReference>
<dbReference type="PROSITE" id="PS00099">
    <property type="entry name" value="THIOLASE_3"/>
    <property type="match status" value="1"/>
</dbReference>
<dbReference type="RefSeq" id="WP_134207976.1">
    <property type="nucleotide sequence ID" value="NZ_CP038015.1"/>
</dbReference>
<dbReference type="InterPro" id="IPR020613">
    <property type="entry name" value="Thiolase_CS"/>
</dbReference>
<keyword evidence="11" id="KW-1185">Reference proteome</keyword>
<dbReference type="PROSITE" id="PS00737">
    <property type="entry name" value="THIOLASE_2"/>
    <property type="match status" value="1"/>
</dbReference>
<dbReference type="SUPFAM" id="SSF53901">
    <property type="entry name" value="Thiolase-like"/>
    <property type="match status" value="2"/>
</dbReference>
<reference evidence="10 11" key="1">
    <citation type="submission" date="2019-03" db="EMBL/GenBank/DDBJ databases">
        <title>Complete genome sequence of Paenisporosarcina antarctica CGMCC 1.6503T.</title>
        <authorList>
            <person name="Rong J.-C."/>
            <person name="Chi N.-Y."/>
            <person name="Zhang Q.-F."/>
        </authorList>
    </citation>
    <scope>NUCLEOTIDE SEQUENCE [LARGE SCALE GENOMIC DNA]</scope>
    <source>
        <strain evidence="10 11">CGMCC 1.6503</strain>
    </source>
</reference>
<feature type="domain" description="Thiolase N-terminal" evidence="8">
    <location>
        <begin position="3"/>
        <end position="254"/>
    </location>
</feature>
<dbReference type="AlphaFoldDB" id="A0A4P6ZTL1"/>
<sequence>MSVVILEGVRTPFGKFKGSLSGITAKQLGTTAVEELLRRVPQSRNADGVILAQVIQAGQGQNPARKVAVDAGVDLSVPAITLNNVCLAGLASVSDAARRIALHEGQLYIVGGYDSMTNAPHVANLRKNITLGKEVFSDTLDDGLWCSLSDESMGVLTDTINKELGITRYEQDEYALSSQQRAYKAVTKGYFEKEIIPVTTKTGVVTEDEGIRPNSSFEALSRLRPVFLEDGTITAGNASQMSDGASVGIVASESFADKTGQTPLAKIIGWADIAGPDVSLHLKPAQAIEKVLEKTGHTLAEIDLFEINEAFASVAIASCKKLKIPFEKVNINGGAIALGHPLGGTGFRLLLTLIHELKRRGGGKGIATLCGGGGQGTAVLVEVPKGWQ</sequence>
<dbReference type="GO" id="GO:0003985">
    <property type="term" value="F:acetyl-CoA C-acetyltransferase activity"/>
    <property type="evidence" value="ECO:0007669"/>
    <property type="project" value="UniProtKB-EC"/>
</dbReference>
<evidence type="ECO:0000259" key="8">
    <source>
        <dbReference type="Pfam" id="PF00108"/>
    </source>
</evidence>
<evidence type="ECO:0000256" key="5">
    <source>
        <dbReference type="ARBA" id="ARBA00030755"/>
    </source>
</evidence>
<dbReference type="InterPro" id="IPR020616">
    <property type="entry name" value="Thiolase_N"/>
</dbReference>
<evidence type="ECO:0000313" key="10">
    <source>
        <dbReference type="EMBL" id="QBP39692.1"/>
    </source>
</evidence>
<dbReference type="Pfam" id="PF00108">
    <property type="entry name" value="Thiolase_N"/>
    <property type="match status" value="1"/>
</dbReference>
<dbReference type="InterPro" id="IPR020610">
    <property type="entry name" value="Thiolase_AS"/>
</dbReference>
<accession>A0A4P6ZTL1</accession>
<dbReference type="InterPro" id="IPR002155">
    <property type="entry name" value="Thiolase"/>
</dbReference>
<dbReference type="NCBIfam" id="TIGR01930">
    <property type="entry name" value="AcCoA-C-Actrans"/>
    <property type="match status" value="1"/>
</dbReference>
<gene>
    <name evidence="10" type="ORF">E2636_00305</name>
</gene>
<keyword evidence="4 7" id="KW-0012">Acyltransferase</keyword>
<protein>
    <recommendedName>
        <fullName evidence="2">acetyl-CoA C-acetyltransferase</fullName>
        <ecNumber evidence="2">2.3.1.9</ecNumber>
    </recommendedName>
    <alternativeName>
        <fullName evidence="5">Acetoacetyl-CoA thiolase</fullName>
    </alternativeName>
</protein>
<evidence type="ECO:0000256" key="1">
    <source>
        <dbReference type="ARBA" id="ARBA00010982"/>
    </source>
</evidence>
<proteinExistence type="inferred from homology"/>
<dbReference type="Gene3D" id="3.40.47.10">
    <property type="match status" value="2"/>
</dbReference>
<dbReference type="InterPro" id="IPR020617">
    <property type="entry name" value="Thiolase_C"/>
</dbReference>
<evidence type="ECO:0000259" key="9">
    <source>
        <dbReference type="Pfam" id="PF02803"/>
    </source>
</evidence>
<organism evidence="10 11">
    <name type="scientific">Paenisporosarcina antarctica</name>
    <dbReference type="NCBI Taxonomy" id="417367"/>
    <lineage>
        <taxon>Bacteria</taxon>
        <taxon>Bacillati</taxon>
        <taxon>Bacillota</taxon>
        <taxon>Bacilli</taxon>
        <taxon>Bacillales</taxon>
        <taxon>Caryophanaceae</taxon>
        <taxon>Paenisporosarcina</taxon>
    </lineage>
</organism>
<dbReference type="CDD" id="cd00751">
    <property type="entry name" value="thiolase"/>
    <property type="match status" value="1"/>
</dbReference>
<dbReference type="EC" id="2.3.1.9" evidence="2"/>
<dbReference type="OrthoDB" id="9764892at2"/>
<dbReference type="PANTHER" id="PTHR18919">
    <property type="entry name" value="ACETYL-COA C-ACYLTRANSFERASE"/>
    <property type="match status" value="1"/>
</dbReference>
<comment type="similarity">
    <text evidence="1 7">Belongs to the thiolase-like superfamily. Thiolase family.</text>
</comment>
<feature type="active site" description="Acyl-thioester intermediate" evidence="6">
    <location>
        <position position="86"/>
    </location>
</feature>
<dbReference type="PIRSF" id="PIRSF000429">
    <property type="entry name" value="Ac-CoA_Ac_transf"/>
    <property type="match status" value="1"/>
</dbReference>
<evidence type="ECO:0000256" key="3">
    <source>
        <dbReference type="ARBA" id="ARBA00022679"/>
    </source>
</evidence>
<evidence type="ECO:0000256" key="2">
    <source>
        <dbReference type="ARBA" id="ARBA00012705"/>
    </source>
</evidence>
<evidence type="ECO:0000313" key="11">
    <source>
        <dbReference type="Proteomes" id="UP000294292"/>
    </source>
</evidence>
<keyword evidence="3 7" id="KW-0808">Transferase</keyword>
<dbReference type="KEGG" id="panc:E2636_00305"/>
<dbReference type="EMBL" id="CP038015">
    <property type="protein sequence ID" value="QBP39692.1"/>
    <property type="molecule type" value="Genomic_DNA"/>
</dbReference>
<dbReference type="PANTHER" id="PTHR18919:SF107">
    <property type="entry name" value="ACETYL-COA ACETYLTRANSFERASE, CYTOSOLIC"/>
    <property type="match status" value="1"/>
</dbReference>
<evidence type="ECO:0000256" key="4">
    <source>
        <dbReference type="ARBA" id="ARBA00023315"/>
    </source>
</evidence>
<evidence type="ECO:0000256" key="7">
    <source>
        <dbReference type="RuleBase" id="RU003557"/>
    </source>
</evidence>
<dbReference type="Proteomes" id="UP000294292">
    <property type="component" value="Chromosome"/>
</dbReference>
<feature type="active site" description="Proton acceptor" evidence="6">
    <location>
        <position position="340"/>
    </location>
</feature>
<name>A0A4P6ZTL1_9BACL</name>